<evidence type="ECO:0000256" key="2">
    <source>
        <dbReference type="ARBA" id="ARBA00007832"/>
    </source>
</evidence>
<feature type="domain" description="Aerobactin siderophore biosynthesis IucA/IucC N-terminal" evidence="3">
    <location>
        <begin position="744"/>
        <end position="983"/>
    </location>
</feature>
<dbReference type="PANTHER" id="PTHR34384">
    <property type="entry name" value="L-2,3-DIAMINOPROPANOATE--CITRATE LIGASE"/>
    <property type="match status" value="1"/>
</dbReference>
<dbReference type="InterPro" id="IPR037455">
    <property type="entry name" value="LucA/IucC-like"/>
</dbReference>
<evidence type="ECO:0000256" key="1">
    <source>
        <dbReference type="ARBA" id="ARBA00004924"/>
    </source>
</evidence>
<accession>W5W9P0</accession>
<dbReference type="EMBL" id="CP007155">
    <property type="protein sequence ID" value="AHH97848.1"/>
    <property type="molecule type" value="Genomic_DNA"/>
</dbReference>
<sequence>MSTSTPPDVLANHEARVAEELSQQDAELAAQFRAQLPGARRSVLNRLVSALVRERLLSSDRLKPTVRQVTATGRLVADGPVVFEDRTVEDPVDLLRLIAEHGLGTGAPGEWLRVAEEIGHSVTGQALAMVAAEHRRRPSEVDAPFSALDAALRAAGGHGCLAVAFEQLVVDGHPMHPGAKIKIGMSAVDAVRYGPEFGVSFDLGLIAVRQDCAVGSPIARAVLREAFPRAVTEAEAELRAAGHDPDGYVFVPIHPHQREHAMPQLHSDALADGTVLPLRARIPAEPLMSVRTLAVREPGSPVGLHVKTALEVRVTGAVRGVSQAAIHNGPKVSELVERIAAGDLDLSRTTQDGRRRFAICRELAGVGYVPPEARGEGWDTGDSEKALARQRSLCSVLREDVAAGVAPGELAMPVAALLATSPVTGNSVVADLLTELHGEVGGTLDEVAQEWLGQHVELCVPAALTLLVRYGIALEPHPQNAVLVLADKRPQRVLVRDLGGARLLPQRLARRGFEIELLPGSALLAEDPELLRAKLFFPLFGNHLGELIAAVAEGTGCPEDQLWAVVRRCVLRTFTRLTAAAVSQDEVDDARADAEALLHKPWRYKTMLAMRLASLVTDQRYVDAPNPLRDSEPPAMPEDLSLPEEQMYHQLRESDPELLRGWLTELPGARLSTVYRALGAMEREDVVGTNRPVHTIDELVDLVHPAQVRADLADSARNLALSRAGVARRRRRLSADQSVSDLILDLDAMCAEGHLLHPFGRSRGEFTPADSLAYAAETADTVGVQLVAVRRELTMLTPDESGRSVGDLIAEHYPEVAARARAGLERRGHDPGRYELVPVHPWQAARALPREYAAELASGEVVPIPEAQLACRPTVSLRSLVTAAPGRHGRRLTVKTALDVLITSTRRTISPASTRNGPAQSALLTRLVGNNDRVRVVAELAGVAFAGAADTPGRKRGLSALLREDPADQVGRGEWAFSACALRATSPATGRPLLADLLETQSPQEFLTEYADLLFSATLPLMWRHGIALEAHLQNTVLVVREGRPVRLLLRDFSGMRGHRERMRLSGAEFTPHEGSVTITEDLAEVRAKLAHAVVLANLADVVDLLTTVAEVRAESLWELVREVLRRVHEGIDSPWAEEEYAALLAPTLSQKALARMRMAPVDGVVHCPRPNPLLS</sequence>
<dbReference type="AlphaFoldDB" id="W5W9P0"/>
<dbReference type="OrthoDB" id="495728at2"/>
<dbReference type="GO" id="GO:0016881">
    <property type="term" value="F:acid-amino acid ligase activity"/>
    <property type="evidence" value="ECO:0007669"/>
    <property type="project" value="UniProtKB-ARBA"/>
</dbReference>
<dbReference type="Pfam" id="PF06276">
    <property type="entry name" value="FhuF"/>
    <property type="match status" value="2"/>
</dbReference>
<dbReference type="RefSeq" id="WP_025357906.1">
    <property type="nucleotide sequence ID" value="NZ_CP007155.1"/>
</dbReference>
<reference evidence="5 6" key="1">
    <citation type="journal article" date="2014" name="BMC Genomics">
        <title>Complete genome sequence of producer of the glycopeptide antibiotic Aculeximycin Kutzneria albida DSM 43870T, a representative of minor genus of Pseudonocardiaceae.</title>
        <authorList>
            <person name="Rebets Y."/>
            <person name="Tokovenko B."/>
            <person name="Lushchyk I."/>
            <person name="Ruckert C."/>
            <person name="Zaburannyi N."/>
            <person name="Bechthold A."/>
            <person name="Kalinowski J."/>
            <person name="Luzhetskyy A."/>
        </authorList>
    </citation>
    <scope>NUCLEOTIDE SEQUENCE [LARGE SCALE GENOMIC DNA]</scope>
    <source>
        <strain evidence="5">DSM 43870</strain>
    </source>
</reference>
<comment type="similarity">
    <text evidence="2">Belongs to the IucA/IucC family.</text>
</comment>
<feature type="domain" description="Aerobactin siderophore biosynthesis IucA/IucC-like C-terminal" evidence="4">
    <location>
        <begin position="1005"/>
        <end position="1161"/>
    </location>
</feature>
<gene>
    <name evidence="5" type="ORF">KALB_4486</name>
</gene>
<protein>
    <recommendedName>
        <fullName evidence="7">Siderophore synthetase component</fullName>
    </recommendedName>
</protein>
<proteinExistence type="inferred from homology"/>
<comment type="pathway">
    <text evidence="1">Siderophore biosynthesis.</text>
</comment>
<dbReference type="Gene3D" id="6.10.250.3370">
    <property type="match status" value="1"/>
</dbReference>
<dbReference type="HOGENOM" id="CLU_279237_0_0_11"/>
<evidence type="ECO:0008006" key="7">
    <source>
        <dbReference type="Google" id="ProtNLM"/>
    </source>
</evidence>
<dbReference type="Pfam" id="PF04183">
    <property type="entry name" value="IucA_IucC"/>
    <property type="match status" value="2"/>
</dbReference>
<evidence type="ECO:0000259" key="4">
    <source>
        <dbReference type="Pfam" id="PF06276"/>
    </source>
</evidence>
<dbReference type="PANTHER" id="PTHR34384:SF5">
    <property type="entry name" value="L-2,3-DIAMINOPROPANOATE--CITRATE LIGASE"/>
    <property type="match status" value="1"/>
</dbReference>
<dbReference type="Gene3D" id="1.10.510.40">
    <property type="match status" value="2"/>
</dbReference>
<dbReference type="InterPro" id="IPR022770">
    <property type="entry name" value="IucA/IucC-like_C"/>
</dbReference>
<feature type="domain" description="Aerobactin siderophore biosynthesis IucA/IucC-like C-terminal" evidence="4">
    <location>
        <begin position="449"/>
        <end position="614"/>
    </location>
</feature>
<dbReference type="KEGG" id="kal:KALB_4486"/>
<dbReference type="GO" id="GO:0019290">
    <property type="term" value="P:siderophore biosynthetic process"/>
    <property type="evidence" value="ECO:0007669"/>
    <property type="project" value="InterPro"/>
</dbReference>
<evidence type="ECO:0000259" key="3">
    <source>
        <dbReference type="Pfam" id="PF04183"/>
    </source>
</evidence>
<organism evidence="5 6">
    <name type="scientific">Kutzneria albida DSM 43870</name>
    <dbReference type="NCBI Taxonomy" id="1449976"/>
    <lineage>
        <taxon>Bacteria</taxon>
        <taxon>Bacillati</taxon>
        <taxon>Actinomycetota</taxon>
        <taxon>Actinomycetes</taxon>
        <taxon>Pseudonocardiales</taxon>
        <taxon>Pseudonocardiaceae</taxon>
        <taxon>Kutzneria</taxon>
    </lineage>
</organism>
<name>W5W9P0_9PSEU</name>
<dbReference type="PATRIC" id="fig|1449976.3.peg.4517"/>
<evidence type="ECO:0000313" key="5">
    <source>
        <dbReference type="EMBL" id="AHH97848.1"/>
    </source>
</evidence>
<evidence type="ECO:0000313" key="6">
    <source>
        <dbReference type="Proteomes" id="UP000019225"/>
    </source>
</evidence>
<feature type="domain" description="Aerobactin siderophore biosynthesis IucA/IucC N-terminal" evidence="3">
    <location>
        <begin position="163"/>
        <end position="419"/>
    </location>
</feature>
<dbReference type="eggNOG" id="COG4264">
    <property type="taxonomic scope" value="Bacteria"/>
</dbReference>
<keyword evidence="6" id="KW-1185">Reference proteome</keyword>
<dbReference type="STRING" id="1449976.KALB_4486"/>
<dbReference type="InterPro" id="IPR007310">
    <property type="entry name" value="Aerobactin_biosyn_IucA/IucC_N"/>
</dbReference>
<dbReference type="Proteomes" id="UP000019225">
    <property type="component" value="Chromosome"/>
</dbReference>